<feature type="chain" id="PRO_5011906627" evidence="1">
    <location>
        <begin position="18"/>
        <end position="37"/>
    </location>
</feature>
<evidence type="ECO:0000313" key="3">
    <source>
        <dbReference type="EMBL" id="ART32448.1"/>
    </source>
</evidence>
<organism evidence="3">
    <name type="scientific">Utricularia reniformis</name>
    <dbReference type="NCBI Taxonomy" id="192314"/>
    <lineage>
        <taxon>Eukaryota</taxon>
        <taxon>Viridiplantae</taxon>
        <taxon>Streptophyta</taxon>
        <taxon>Embryophyta</taxon>
        <taxon>Tracheophyta</taxon>
        <taxon>Spermatophyta</taxon>
        <taxon>Magnoliopsida</taxon>
        <taxon>eudicotyledons</taxon>
        <taxon>Gunneridae</taxon>
        <taxon>Pentapetalae</taxon>
        <taxon>asterids</taxon>
        <taxon>lamiids</taxon>
        <taxon>Lamiales</taxon>
        <taxon>Lentibulariaceae</taxon>
        <taxon>Utricularia</taxon>
    </lineage>
</organism>
<evidence type="ECO:0000256" key="1">
    <source>
        <dbReference type="SAM" id="SignalP"/>
    </source>
</evidence>
<keyword evidence="3" id="KW-0496">Mitochondrion</keyword>
<dbReference type="AlphaFoldDB" id="A0A1Y0B4W5"/>
<protein>
    <submittedName>
        <fullName evidence="3">Uncharacterized protein</fullName>
    </submittedName>
</protein>
<geneLocation type="mitochondrion" evidence="3"/>
<sequence length="37" mass="4120">MFLPINMVKLLVASGTAFPLRSNCPVYPCFFAFTLLP</sequence>
<feature type="signal peptide" evidence="1">
    <location>
        <begin position="1"/>
        <end position="17"/>
    </location>
</feature>
<proteinExistence type="predicted"/>
<name>A0A1Y0B4W5_9LAMI</name>
<dbReference type="EMBL" id="KY774314">
    <property type="protein sequence ID" value="ART32448.1"/>
    <property type="molecule type" value="Genomic_DNA"/>
</dbReference>
<gene>
    <name evidence="2" type="ORF">AEK19_MT0351</name>
    <name evidence="3" type="ORF">AEK19_MT2305</name>
</gene>
<evidence type="ECO:0000313" key="2">
    <source>
        <dbReference type="EMBL" id="ART30623.1"/>
    </source>
</evidence>
<reference evidence="3" key="1">
    <citation type="submission" date="2017-03" db="EMBL/GenBank/DDBJ databases">
        <title>The mitochondrial genome of the carnivorous plant Utricularia reniformis (Lentibulariaceae): structure, comparative analysis and evolutionary landmarks.</title>
        <authorList>
            <person name="Silva S.R."/>
            <person name="Alvarenga D.O."/>
            <person name="Michael T.P."/>
            <person name="Miranda V.F.O."/>
            <person name="Varani A.M."/>
        </authorList>
    </citation>
    <scope>NUCLEOTIDE SEQUENCE</scope>
</reference>
<keyword evidence="1" id="KW-0732">Signal</keyword>
<dbReference type="EMBL" id="KY774314">
    <property type="protein sequence ID" value="ART30623.1"/>
    <property type="molecule type" value="Genomic_DNA"/>
</dbReference>
<accession>A0A1Y0B4W5</accession>